<evidence type="ECO:0000256" key="8">
    <source>
        <dbReference type="SAM" id="MobiDB-lite"/>
    </source>
</evidence>
<evidence type="ECO:0000256" key="6">
    <source>
        <dbReference type="ARBA" id="ARBA00023163"/>
    </source>
</evidence>
<dbReference type="GO" id="GO:0016607">
    <property type="term" value="C:nuclear speck"/>
    <property type="evidence" value="ECO:0007669"/>
    <property type="project" value="UniProtKB-SubCell"/>
</dbReference>
<feature type="region of interest" description="Disordered" evidence="8">
    <location>
        <begin position="339"/>
        <end position="514"/>
    </location>
</feature>
<dbReference type="AlphaFoldDB" id="A0A8C5LV01"/>
<dbReference type="GO" id="GO:0003713">
    <property type="term" value="F:transcription coactivator activity"/>
    <property type="evidence" value="ECO:0007669"/>
    <property type="project" value="InterPro"/>
</dbReference>
<feature type="region of interest" description="Disordered" evidence="8">
    <location>
        <begin position="82"/>
        <end position="107"/>
    </location>
</feature>
<evidence type="ECO:0000256" key="5">
    <source>
        <dbReference type="ARBA" id="ARBA00023159"/>
    </source>
</evidence>
<dbReference type="PANTHER" id="PTHR15692:SF9">
    <property type="entry name" value="MASTERMIND-LIKE PROTEIN 2"/>
    <property type="match status" value="1"/>
</dbReference>
<evidence type="ECO:0000256" key="4">
    <source>
        <dbReference type="ARBA" id="ARBA00023015"/>
    </source>
</evidence>
<feature type="compositionally biased region" description="Low complexity" evidence="8">
    <location>
        <begin position="354"/>
        <end position="380"/>
    </location>
</feature>
<feature type="compositionally biased region" description="Polar residues" evidence="8">
    <location>
        <begin position="439"/>
        <end position="514"/>
    </location>
</feature>
<dbReference type="Pfam" id="PF09596">
    <property type="entry name" value="MamL-1"/>
    <property type="match status" value="1"/>
</dbReference>
<feature type="region of interest" description="Disordered" evidence="8">
    <location>
        <begin position="114"/>
        <end position="133"/>
    </location>
</feature>
<dbReference type="InterPro" id="IPR019082">
    <property type="entry name" value="Mastermind-like_N"/>
</dbReference>
<keyword evidence="3" id="KW-0914">Notch signaling pathway</keyword>
<dbReference type="InterPro" id="IPR046369">
    <property type="entry name" value="MAML1-3"/>
</dbReference>
<proteinExistence type="inferred from homology"/>
<comment type="similarity">
    <text evidence="2">Belongs to the mastermind family.</text>
</comment>
<keyword evidence="6" id="KW-0804">Transcription</keyword>
<dbReference type="Ensembl" id="ENSLLET00000002607.1">
    <property type="protein sequence ID" value="ENSLLEP00000002494.1"/>
    <property type="gene ID" value="ENSLLEG00000001625.1"/>
</dbReference>
<feature type="domain" description="Neurogenic mastermind-like N-terminal" evidence="9">
    <location>
        <begin position="30"/>
        <end position="90"/>
    </location>
</feature>
<evidence type="ECO:0000256" key="2">
    <source>
        <dbReference type="ARBA" id="ARBA00008081"/>
    </source>
</evidence>
<dbReference type="OrthoDB" id="9908492at2759"/>
<feature type="compositionally biased region" description="Low complexity" evidence="8">
    <location>
        <begin position="538"/>
        <end position="557"/>
    </location>
</feature>
<feature type="compositionally biased region" description="Polar residues" evidence="8">
    <location>
        <begin position="593"/>
        <end position="607"/>
    </location>
</feature>
<dbReference type="Gene3D" id="6.10.250.970">
    <property type="match status" value="1"/>
</dbReference>
<reference evidence="10" key="1">
    <citation type="submission" date="2025-08" db="UniProtKB">
        <authorList>
            <consortium name="Ensembl"/>
        </authorList>
    </citation>
    <scope>IDENTIFICATION</scope>
</reference>
<name>A0A8C5LV01_9ANUR</name>
<evidence type="ECO:0000256" key="1">
    <source>
        <dbReference type="ARBA" id="ARBA00004324"/>
    </source>
</evidence>
<feature type="compositionally biased region" description="Polar residues" evidence="8">
    <location>
        <begin position="625"/>
        <end position="637"/>
    </location>
</feature>
<organism evidence="10 11">
    <name type="scientific">Leptobrachium leishanense</name>
    <name type="common">Leishan spiny toad</name>
    <dbReference type="NCBI Taxonomy" id="445787"/>
    <lineage>
        <taxon>Eukaryota</taxon>
        <taxon>Metazoa</taxon>
        <taxon>Chordata</taxon>
        <taxon>Craniata</taxon>
        <taxon>Vertebrata</taxon>
        <taxon>Euteleostomi</taxon>
        <taxon>Amphibia</taxon>
        <taxon>Batrachia</taxon>
        <taxon>Anura</taxon>
        <taxon>Pelobatoidea</taxon>
        <taxon>Megophryidae</taxon>
        <taxon>Leptobrachium</taxon>
    </lineage>
</organism>
<evidence type="ECO:0000313" key="11">
    <source>
        <dbReference type="Proteomes" id="UP000694569"/>
    </source>
</evidence>
<keyword evidence="11" id="KW-1185">Reference proteome</keyword>
<feature type="region of interest" description="Disordered" evidence="8">
    <location>
        <begin position="593"/>
        <end position="668"/>
    </location>
</feature>
<feature type="compositionally biased region" description="Polar residues" evidence="8">
    <location>
        <begin position="117"/>
        <end position="133"/>
    </location>
</feature>
<dbReference type="GeneTree" id="ENSGT00950000183201"/>
<feature type="compositionally biased region" description="Polar residues" evidence="8">
    <location>
        <begin position="645"/>
        <end position="668"/>
    </location>
</feature>
<feature type="compositionally biased region" description="Polar residues" evidence="8">
    <location>
        <begin position="381"/>
        <end position="429"/>
    </location>
</feature>
<dbReference type="Proteomes" id="UP000694569">
    <property type="component" value="Unplaced"/>
</dbReference>
<feature type="region of interest" description="Disordered" evidence="8">
    <location>
        <begin position="538"/>
        <end position="561"/>
    </location>
</feature>
<keyword evidence="5" id="KW-0010">Activator</keyword>
<dbReference type="SMART" id="SM01275">
    <property type="entry name" value="MamL-1"/>
    <property type="match status" value="1"/>
</dbReference>
<dbReference type="PANTHER" id="PTHR15692">
    <property type="entry name" value="MASTERMIND-LIKE"/>
    <property type="match status" value="1"/>
</dbReference>
<sequence length="925" mass="101533">MGETAPLQTTAGSLGIVGVGGLLGGGTVAPRVHSAIVERLRARIAACREHHRSCQGRYERGRAESSDRERENTLQLLTLVQHGQGTRKTSKHIKNPPPPDYHHHQQQHQLLLGASGSGNELNGDRQTSNGLDQRNSALIALQGSLKRRLVVNVSSNHSKKSNGITENSFLDFKKIRANEHLPGTQNAYRVTDGLKHSTNGSIPVQQAEPRKFNASSSANCNTNDMFCLTLKDIKKEPGESLPCSKHTEVPMSQDNLYRYGDDLGEPLIDPDLQELFNELTYISVPPMSDSELQNMINITIKQDEPFNIDIGQNHRTTPTSLAMDKVVIKSEYPHSLDHCRVDSPQLRPPSTGPTYSMASTSLTTSLNTSGSQVQVSSSTNRLPSWQELSHAQQLKQMAANRQHTITQHHQPGQLTNWSNVPPVGSTSRPFGQEKIPSPFRQQQFSPHRTSMSAAPPNGSQPKVINSYLYKTSPNSQSSQLDMVNQQKPQDSNKNPVNSNHSSVEPHPSSTKTMFHFNSDQANHQVPSVLNPQSKSILQFTQQQQAAAAPQQHEPLQQSKPGANQNLQRTQAFQHKMLIPKIEPNQQISGLHYQPTHQQQEKSNSQDQLNRHLSRPPPDYKDQRRTNMTVQPGTQYSAHNVPPQHSGHSSANHGSKISPSLQGPQSIYGTVQCPQQPMYNVNPGVNHIQQQTSPSSMATSQNTHVLSRQSTGNGLQPFGTGTTVNPLQLRSGSGQGTSMVGQRAPNGMVNSSATQSWVPPDSKKQDAACFTNNNQFPNQSLQNVLANQHFPQRSLPPSNQIPQGIQMRPLTQMSQGNNGQTIESLRGLNRGQSQPRTPILPSLSPSEGSSTMMGNTFTSANPTSRSFQGTDTTNDLGSFDFLSQNSGLGSALNSDSDFIDALLKTGHINDDWMKDINLDDIFKNNS</sequence>
<dbReference type="GO" id="GO:0007221">
    <property type="term" value="P:positive regulation of transcription of Notch receptor target"/>
    <property type="evidence" value="ECO:0007669"/>
    <property type="project" value="InterPro"/>
</dbReference>
<gene>
    <name evidence="10" type="primary">MAML2</name>
</gene>
<evidence type="ECO:0000256" key="3">
    <source>
        <dbReference type="ARBA" id="ARBA00022976"/>
    </source>
</evidence>
<feature type="region of interest" description="Disordered" evidence="8">
    <location>
        <begin position="827"/>
        <end position="849"/>
    </location>
</feature>
<keyword evidence="7" id="KW-0539">Nucleus</keyword>
<dbReference type="InterPro" id="IPR046370">
    <property type="entry name" value="MAML_N_sf"/>
</dbReference>
<evidence type="ECO:0000313" key="10">
    <source>
        <dbReference type="Ensembl" id="ENSLLEP00000002494.1"/>
    </source>
</evidence>
<evidence type="ECO:0000259" key="9">
    <source>
        <dbReference type="SMART" id="SM01275"/>
    </source>
</evidence>
<evidence type="ECO:0000256" key="7">
    <source>
        <dbReference type="ARBA" id="ARBA00023242"/>
    </source>
</evidence>
<protein>
    <submittedName>
        <fullName evidence="10">Mastermind like transcriptional coactivator 2</fullName>
    </submittedName>
</protein>
<keyword evidence="4" id="KW-0805">Transcription regulation</keyword>
<accession>A0A8C5LV01</accession>
<reference evidence="10" key="2">
    <citation type="submission" date="2025-09" db="UniProtKB">
        <authorList>
            <consortium name="Ensembl"/>
        </authorList>
    </citation>
    <scope>IDENTIFICATION</scope>
</reference>
<comment type="subcellular location">
    <subcellularLocation>
        <location evidence="1">Nucleus speckle</location>
    </subcellularLocation>
</comment>